<dbReference type="Proteomes" id="UP000676885">
    <property type="component" value="Chromosome"/>
</dbReference>
<proteinExistence type="predicted"/>
<gene>
    <name evidence="1" type="ORF">KKR91_07970</name>
</gene>
<dbReference type="AlphaFoldDB" id="A0A975M7M6"/>
<dbReference type="NCBIfam" id="TIGR01643">
    <property type="entry name" value="YD_repeat_2x"/>
    <property type="match status" value="1"/>
</dbReference>
<evidence type="ECO:0000313" key="1">
    <source>
        <dbReference type="EMBL" id="QWC11468.1"/>
    </source>
</evidence>
<dbReference type="InterPro" id="IPR031325">
    <property type="entry name" value="RHS_repeat"/>
</dbReference>
<dbReference type="RefSeq" id="WP_210228465.1">
    <property type="nucleotide sequence ID" value="NZ_CP076022.1"/>
</dbReference>
<dbReference type="Gene3D" id="2.180.10.10">
    <property type="entry name" value="RHS repeat-associated core"/>
    <property type="match status" value="1"/>
</dbReference>
<dbReference type="Pfam" id="PF05593">
    <property type="entry name" value="RHS_repeat"/>
    <property type="match status" value="1"/>
</dbReference>
<organism evidence="1 2">
    <name type="scientific">Arthrobacter jiangjiafuii</name>
    <dbReference type="NCBI Taxonomy" id="2817475"/>
    <lineage>
        <taxon>Bacteria</taxon>
        <taxon>Bacillati</taxon>
        <taxon>Actinomycetota</taxon>
        <taxon>Actinomycetes</taxon>
        <taxon>Micrococcales</taxon>
        <taxon>Micrococcaceae</taxon>
        <taxon>Arthrobacter</taxon>
    </lineage>
</organism>
<accession>A0A975M7M6</accession>
<sequence length="57" mass="6125">MAHAILVEGGSGKVTSVTSPSGAVTRYEYDLCGRPWKTIDALGAVTELVYDADQRMH</sequence>
<protein>
    <submittedName>
        <fullName evidence="1">RHS repeat protein</fullName>
    </submittedName>
</protein>
<keyword evidence="2" id="KW-1185">Reference proteome</keyword>
<dbReference type="InterPro" id="IPR006530">
    <property type="entry name" value="YD"/>
</dbReference>
<name>A0A975M7M6_9MICC</name>
<dbReference type="EMBL" id="CP076022">
    <property type="protein sequence ID" value="QWC11468.1"/>
    <property type="molecule type" value="Genomic_DNA"/>
</dbReference>
<evidence type="ECO:0000313" key="2">
    <source>
        <dbReference type="Proteomes" id="UP000676885"/>
    </source>
</evidence>
<dbReference type="KEGG" id="ajg:KKR91_07970"/>
<reference evidence="1 2" key="1">
    <citation type="submission" date="2021-05" db="EMBL/GenBank/DDBJ databases">
        <title>Novel species in genus Arthrobacter.</title>
        <authorList>
            <person name="Zhang G."/>
        </authorList>
    </citation>
    <scope>NUCLEOTIDE SEQUENCE [LARGE SCALE GENOMIC DNA]</scope>
    <source>
        <strain evidence="2">zg-ZUI227</strain>
    </source>
</reference>